<dbReference type="EMBL" id="JAMZMK010003901">
    <property type="protein sequence ID" value="KAI7754305.1"/>
    <property type="molecule type" value="Genomic_DNA"/>
</dbReference>
<dbReference type="Proteomes" id="UP001206925">
    <property type="component" value="Unassembled WGS sequence"/>
</dbReference>
<keyword evidence="2" id="KW-1185">Reference proteome</keyword>
<name>A0AAD5D733_AMBAR</name>
<organism evidence="1 2">
    <name type="scientific">Ambrosia artemisiifolia</name>
    <name type="common">Common ragweed</name>
    <dbReference type="NCBI Taxonomy" id="4212"/>
    <lineage>
        <taxon>Eukaryota</taxon>
        <taxon>Viridiplantae</taxon>
        <taxon>Streptophyta</taxon>
        <taxon>Embryophyta</taxon>
        <taxon>Tracheophyta</taxon>
        <taxon>Spermatophyta</taxon>
        <taxon>Magnoliopsida</taxon>
        <taxon>eudicotyledons</taxon>
        <taxon>Gunneridae</taxon>
        <taxon>Pentapetalae</taxon>
        <taxon>asterids</taxon>
        <taxon>campanulids</taxon>
        <taxon>Asterales</taxon>
        <taxon>Asteraceae</taxon>
        <taxon>Asteroideae</taxon>
        <taxon>Heliantheae alliance</taxon>
        <taxon>Heliantheae</taxon>
        <taxon>Ambrosia</taxon>
    </lineage>
</organism>
<evidence type="ECO:0000313" key="1">
    <source>
        <dbReference type="EMBL" id="KAI7754305.1"/>
    </source>
</evidence>
<dbReference type="AlphaFoldDB" id="A0AAD5D733"/>
<evidence type="ECO:0000313" key="2">
    <source>
        <dbReference type="Proteomes" id="UP001206925"/>
    </source>
</evidence>
<proteinExistence type="predicted"/>
<comment type="caution">
    <text evidence="1">The sequence shown here is derived from an EMBL/GenBank/DDBJ whole genome shotgun (WGS) entry which is preliminary data.</text>
</comment>
<reference evidence="1" key="1">
    <citation type="submission" date="2022-06" db="EMBL/GenBank/DDBJ databases">
        <title>Uncovering the hologenomic basis of an extraordinary plant invasion.</title>
        <authorList>
            <person name="Bieker V.C."/>
            <person name="Martin M.D."/>
            <person name="Gilbert T."/>
            <person name="Hodgins K."/>
            <person name="Battlay P."/>
            <person name="Petersen B."/>
            <person name="Wilson J."/>
        </authorList>
    </citation>
    <scope>NUCLEOTIDE SEQUENCE</scope>
    <source>
        <strain evidence="1">AA19_3_7</strain>
        <tissue evidence="1">Leaf</tissue>
    </source>
</reference>
<gene>
    <name evidence="1" type="ORF">M8C21_024821</name>
</gene>
<protein>
    <submittedName>
        <fullName evidence="1">Uncharacterized protein</fullName>
    </submittedName>
</protein>
<sequence>MLQFLDSVTDSSVIKQATSKNHGCGSAITNHGCGSAGVGSLRSRNT</sequence>
<accession>A0AAD5D733</accession>